<evidence type="ECO:0000313" key="10">
    <source>
        <dbReference type="Proteomes" id="UP001175271"/>
    </source>
</evidence>
<feature type="DNA-binding region" description="Homeobox" evidence="5">
    <location>
        <begin position="142"/>
        <end position="201"/>
    </location>
</feature>
<protein>
    <recommendedName>
        <fullName evidence="8">Homeobox domain-containing protein</fullName>
    </recommendedName>
</protein>
<dbReference type="GO" id="GO:0005634">
    <property type="term" value="C:nucleus"/>
    <property type="evidence" value="ECO:0007669"/>
    <property type="project" value="UniProtKB-SubCell"/>
</dbReference>
<name>A0AA39GW98_9BILA</name>
<evidence type="ECO:0000256" key="4">
    <source>
        <dbReference type="ARBA" id="ARBA00023242"/>
    </source>
</evidence>
<dbReference type="AlphaFoldDB" id="A0AA39GW98"/>
<keyword evidence="2 5" id="KW-0238">DNA-binding</keyword>
<dbReference type="InterPro" id="IPR017970">
    <property type="entry name" value="Homeobox_CS"/>
</dbReference>
<evidence type="ECO:0000256" key="7">
    <source>
        <dbReference type="SAM" id="MobiDB-lite"/>
    </source>
</evidence>
<feature type="domain" description="Homeobox" evidence="8">
    <location>
        <begin position="140"/>
        <end position="200"/>
    </location>
</feature>
<dbReference type="InterPro" id="IPR001356">
    <property type="entry name" value="HD"/>
</dbReference>
<dbReference type="CDD" id="cd00086">
    <property type="entry name" value="homeodomain"/>
    <property type="match status" value="1"/>
</dbReference>
<reference evidence="9" key="1">
    <citation type="submission" date="2023-06" db="EMBL/GenBank/DDBJ databases">
        <title>Genomic analysis of the entomopathogenic nematode Steinernema hermaphroditum.</title>
        <authorList>
            <person name="Schwarz E.M."/>
            <person name="Heppert J.K."/>
            <person name="Baniya A."/>
            <person name="Schwartz H.T."/>
            <person name="Tan C.-H."/>
            <person name="Antoshechkin I."/>
            <person name="Sternberg P.W."/>
            <person name="Goodrich-Blair H."/>
            <person name="Dillman A.R."/>
        </authorList>
    </citation>
    <scope>NUCLEOTIDE SEQUENCE</scope>
    <source>
        <strain evidence="9">PS9179</strain>
        <tissue evidence="9">Whole animal</tissue>
    </source>
</reference>
<dbReference type="PRINTS" id="PR00024">
    <property type="entry name" value="HOMEOBOX"/>
</dbReference>
<keyword evidence="3 5" id="KW-0371">Homeobox</keyword>
<keyword evidence="4 5" id="KW-0539">Nucleus</keyword>
<keyword evidence="10" id="KW-1185">Reference proteome</keyword>
<dbReference type="FunFam" id="1.10.10.60:FF:000373">
    <property type="entry name" value="Blast:Brain-specific homeobox protein"/>
    <property type="match status" value="1"/>
</dbReference>
<dbReference type="PANTHER" id="PTHR24333">
    <property type="entry name" value="HOMEO BOX HB9 LIKE A-RELATED"/>
    <property type="match status" value="1"/>
</dbReference>
<dbReference type="EMBL" id="JAUCMV010000005">
    <property type="protein sequence ID" value="KAK0393928.1"/>
    <property type="molecule type" value="Genomic_DNA"/>
</dbReference>
<comment type="subcellular location">
    <subcellularLocation>
        <location evidence="1 5 6">Nucleus</location>
    </subcellularLocation>
</comment>
<dbReference type="PANTHER" id="PTHR24333:SF8">
    <property type="entry name" value="HOMEOBOX PROTEIN CEH-62"/>
    <property type="match status" value="1"/>
</dbReference>
<dbReference type="InterPro" id="IPR020479">
    <property type="entry name" value="HD_metazoa"/>
</dbReference>
<dbReference type="Proteomes" id="UP001175271">
    <property type="component" value="Unassembled WGS sequence"/>
</dbReference>
<dbReference type="SMART" id="SM00389">
    <property type="entry name" value="HOX"/>
    <property type="match status" value="1"/>
</dbReference>
<sequence length="215" mass="24389">MQSVGMEKRFSIQNLLSSNDMPNIASVQQPYLPPSSMDHGPACSVRDDQPASPNSDPYDRRLQQLVEKCSVQPTSHANAMLVGGDRGQALPFWLSCAAAAGFPFDNSMQLNAVQQLVPSHLWNTAVIPDALRFMSSSKSYRRRKARTVFSDQQLQGLEKRFETQRYLSTPERIELATSLNLSETQVKTWFQNRRMKHKKVVRKDDGEPFDIEDDE</sequence>
<dbReference type="GO" id="GO:0003677">
    <property type="term" value="F:DNA binding"/>
    <property type="evidence" value="ECO:0007669"/>
    <property type="project" value="UniProtKB-UniRule"/>
</dbReference>
<dbReference type="SUPFAM" id="SSF46689">
    <property type="entry name" value="Homeodomain-like"/>
    <property type="match status" value="1"/>
</dbReference>
<evidence type="ECO:0000256" key="6">
    <source>
        <dbReference type="RuleBase" id="RU000682"/>
    </source>
</evidence>
<evidence type="ECO:0000259" key="8">
    <source>
        <dbReference type="PROSITE" id="PS50071"/>
    </source>
</evidence>
<dbReference type="GO" id="GO:0000981">
    <property type="term" value="F:DNA-binding transcription factor activity, RNA polymerase II-specific"/>
    <property type="evidence" value="ECO:0007669"/>
    <property type="project" value="InterPro"/>
</dbReference>
<organism evidence="9 10">
    <name type="scientific">Steinernema hermaphroditum</name>
    <dbReference type="NCBI Taxonomy" id="289476"/>
    <lineage>
        <taxon>Eukaryota</taxon>
        <taxon>Metazoa</taxon>
        <taxon>Ecdysozoa</taxon>
        <taxon>Nematoda</taxon>
        <taxon>Chromadorea</taxon>
        <taxon>Rhabditida</taxon>
        <taxon>Tylenchina</taxon>
        <taxon>Panagrolaimomorpha</taxon>
        <taxon>Strongyloidoidea</taxon>
        <taxon>Steinernematidae</taxon>
        <taxon>Steinernema</taxon>
    </lineage>
</organism>
<dbReference type="Pfam" id="PF00046">
    <property type="entry name" value="Homeodomain"/>
    <property type="match status" value="1"/>
</dbReference>
<dbReference type="Gene3D" id="1.10.10.60">
    <property type="entry name" value="Homeodomain-like"/>
    <property type="match status" value="1"/>
</dbReference>
<gene>
    <name evidence="9" type="ORF">QR680_000475</name>
</gene>
<dbReference type="InterPro" id="IPR009057">
    <property type="entry name" value="Homeodomain-like_sf"/>
</dbReference>
<proteinExistence type="predicted"/>
<evidence type="ECO:0000256" key="3">
    <source>
        <dbReference type="ARBA" id="ARBA00023155"/>
    </source>
</evidence>
<accession>A0AA39GW98</accession>
<dbReference type="PROSITE" id="PS50071">
    <property type="entry name" value="HOMEOBOX_2"/>
    <property type="match status" value="1"/>
</dbReference>
<evidence type="ECO:0000256" key="2">
    <source>
        <dbReference type="ARBA" id="ARBA00023125"/>
    </source>
</evidence>
<feature type="region of interest" description="Disordered" evidence="7">
    <location>
        <begin position="24"/>
        <end position="58"/>
    </location>
</feature>
<dbReference type="PROSITE" id="PS00027">
    <property type="entry name" value="HOMEOBOX_1"/>
    <property type="match status" value="1"/>
</dbReference>
<evidence type="ECO:0000313" key="9">
    <source>
        <dbReference type="EMBL" id="KAK0393928.1"/>
    </source>
</evidence>
<comment type="caution">
    <text evidence="9">The sequence shown here is derived from an EMBL/GenBank/DDBJ whole genome shotgun (WGS) entry which is preliminary data.</text>
</comment>
<evidence type="ECO:0000256" key="1">
    <source>
        <dbReference type="ARBA" id="ARBA00004123"/>
    </source>
</evidence>
<evidence type="ECO:0000256" key="5">
    <source>
        <dbReference type="PROSITE-ProRule" id="PRU00108"/>
    </source>
</evidence>
<dbReference type="InterPro" id="IPR050848">
    <property type="entry name" value="Homeobox_TF"/>
</dbReference>